<evidence type="ECO:0000313" key="2">
    <source>
        <dbReference type="EMBL" id="MBB4678234.1"/>
    </source>
</evidence>
<dbReference type="SUPFAM" id="SSF53092">
    <property type="entry name" value="Creatinase/prolidase N-terminal domain"/>
    <property type="match status" value="1"/>
</dbReference>
<comment type="caution">
    <text evidence="2">The sequence shown here is derived from an EMBL/GenBank/DDBJ whole genome shotgun (WGS) entry which is preliminary data.</text>
</comment>
<dbReference type="InterPro" id="IPR029149">
    <property type="entry name" value="Creatin/AminoP/Spt16_N"/>
</dbReference>
<dbReference type="AlphaFoldDB" id="A0A7W7FWS7"/>
<dbReference type="InterPro" id="IPR050659">
    <property type="entry name" value="Peptidase_M24B"/>
</dbReference>
<dbReference type="SUPFAM" id="SSF55920">
    <property type="entry name" value="Creatinase/aminopeptidase"/>
    <property type="match status" value="1"/>
</dbReference>
<dbReference type="GO" id="GO:0004177">
    <property type="term" value="F:aminopeptidase activity"/>
    <property type="evidence" value="ECO:0007669"/>
    <property type="project" value="UniProtKB-KW"/>
</dbReference>
<sequence length="417" mass="45194">MTELVVPTYSPAERDRRWNLAREFMDREGLDALIVFGEHEDNGPAPYYLDTWFTNDRPGQTIVFPRDGEPIALTPVPSFVFDHLEGVRRGDALWIAAGNVRVGRGAATVAEVLQEHGLAKAAIGVAGLEPYIPAHPEGIIPFTLWDAIVARFPEARFTAAGFGLARLMMDLSAEEVAVVRHSAAIGDAMAQAMVETARPGIRENEVYAAGMSAAYLRGTAVPQMHFYSGPEPVVWGPPQWAYRPQAPRVLREGDVITAEIFGQFGMRATQHQVAIAVGEPHPDVERAARVAQDCYRAGLETLRAKRKFGEVAEAMLAPLAEAGGWVKGPQIHGLNPIAALCRVPIDFSQVEGIERYPAVPGIPTLLADLELTPGMSFAFEPSCGFGRRLITLGGTVLVGADEAIELNPYTARLLRAA</sequence>
<reference evidence="2 3" key="1">
    <citation type="submission" date="2020-08" db="EMBL/GenBank/DDBJ databases">
        <title>Sequencing the genomes of 1000 actinobacteria strains.</title>
        <authorList>
            <person name="Klenk H.-P."/>
        </authorList>
    </citation>
    <scope>NUCLEOTIDE SEQUENCE [LARGE SCALE GENOMIC DNA]</scope>
    <source>
        <strain evidence="2 3">DSM 44230</strain>
    </source>
</reference>
<keyword evidence="2" id="KW-0645">Protease</keyword>
<proteinExistence type="predicted"/>
<name>A0A7W7FWS7_9PSEU</name>
<dbReference type="PANTHER" id="PTHR46112:SF2">
    <property type="entry name" value="XAA-PRO AMINOPEPTIDASE P-RELATED"/>
    <property type="match status" value="1"/>
</dbReference>
<dbReference type="RefSeq" id="WP_185004091.1">
    <property type="nucleotide sequence ID" value="NZ_BAAAUI010000004.1"/>
</dbReference>
<dbReference type="Gene3D" id="3.90.230.10">
    <property type="entry name" value="Creatinase/methionine aminopeptidase superfamily"/>
    <property type="match status" value="1"/>
</dbReference>
<dbReference type="PANTHER" id="PTHR46112">
    <property type="entry name" value="AMINOPEPTIDASE"/>
    <property type="match status" value="1"/>
</dbReference>
<dbReference type="InterPro" id="IPR000994">
    <property type="entry name" value="Pept_M24"/>
</dbReference>
<keyword evidence="2" id="KW-0378">Hydrolase</keyword>
<organism evidence="2 3">
    <name type="scientific">Crossiella cryophila</name>
    <dbReference type="NCBI Taxonomy" id="43355"/>
    <lineage>
        <taxon>Bacteria</taxon>
        <taxon>Bacillati</taxon>
        <taxon>Actinomycetota</taxon>
        <taxon>Actinomycetes</taxon>
        <taxon>Pseudonocardiales</taxon>
        <taxon>Pseudonocardiaceae</taxon>
        <taxon>Crossiella</taxon>
    </lineage>
</organism>
<keyword evidence="2" id="KW-0031">Aminopeptidase</keyword>
<dbReference type="Proteomes" id="UP000533598">
    <property type="component" value="Unassembled WGS sequence"/>
</dbReference>
<feature type="domain" description="Peptidase M24" evidence="1">
    <location>
        <begin position="179"/>
        <end position="397"/>
    </location>
</feature>
<accession>A0A7W7FWS7</accession>
<dbReference type="InterPro" id="IPR036005">
    <property type="entry name" value="Creatinase/aminopeptidase-like"/>
</dbReference>
<gene>
    <name evidence="2" type="ORF">HNR67_004352</name>
</gene>
<evidence type="ECO:0000259" key="1">
    <source>
        <dbReference type="Pfam" id="PF00557"/>
    </source>
</evidence>
<dbReference type="CDD" id="cd01066">
    <property type="entry name" value="APP_MetAP"/>
    <property type="match status" value="1"/>
</dbReference>
<dbReference type="Gene3D" id="3.40.350.10">
    <property type="entry name" value="Creatinase/prolidase N-terminal domain"/>
    <property type="match status" value="1"/>
</dbReference>
<evidence type="ECO:0000313" key="3">
    <source>
        <dbReference type="Proteomes" id="UP000533598"/>
    </source>
</evidence>
<dbReference type="Pfam" id="PF00557">
    <property type="entry name" value="Peptidase_M24"/>
    <property type="match status" value="1"/>
</dbReference>
<keyword evidence="3" id="KW-1185">Reference proteome</keyword>
<protein>
    <submittedName>
        <fullName evidence="2">Xaa-Pro aminopeptidase</fullName>
    </submittedName>
</protein>
<dbReference type="EMBL" id="JACHMH010000001">
    <property type="protein sequence ID" value="MBB4678234.1"/>
    <property type="molecule type" value="Genomic_DNA"/>
</dbReference>